<name>A0A0M3IDA8_ASCLU</name>
<organism evidence="1 2">
    <name type="scientific">Ascaris lumbricoides</name>
    <name type="common">Giant roundworm</name>
    <dbReference type="NCBI Taxonomy" id="6252"/>
    <lineage>
        <taxon>Eukaryota</taxon>
        <taxon>Metazoa</taxon>
        <taxon>Ecdysozoa</taxon>
        <taxon>Nematoda</taxon>
        <taxon>Chromadorea</taxon>
        <taxon>Rhabditida</taxon>
        <taxon>Spirurina</taxon>
        <taxon>Ascaridomorpha</taxon>
        <taxon>Ascaridoidea</taxon>
        <taxon>Ascarididae</taxon>
        <taxon>Ascaris</taxon>
    </lineage>
</organism>
<dbReference type="WBParaSite" id="ALUE_0001598801-mRNA-1">
    <property type="protein sequence ID" value="ALUE_0001598801-mRNA-1"/>
    <property type="gene ID" value="ALUE_0001598801"/>
</dbReference>
<reference evidence="2" key="1">
    <citation type="submission" date="2017-02" db="UniProtKB">
        <authorList>
            <consortium name="WormBaseParasite"/>
        </authorList>
    </citation>
    <scope>IDENTIFICATION</scope>
</reference>
<proteinExistence type="predicted"/>
<sequence length="69" mass="7426">MMFPGGIGRDAASMEQMKKEAALKAKADLTAFILFGFAIEVGPASHSGLCLTYGKMTVLNKEPGRFPFE</sequence>
<protein>
    <submittedName>
        <fullName evidence="2">Lipoprotein</fullName>
    </submittedName>
</protein>
<keyword evidence="1" id="KW-1185">Reference proteome</keyword>
<dbReference type="Proteomes" id="UP000036681">
    <property type="component" value="Unplaced"/>
</dbReference>
<accession>A0A0M3IDA8</accession>
<dbReference type="AlphaFoldDB" id="A0A0M3IDA8"/>
<evidence type="ECO:0000313" key="1">
    <source>
        <dbReference type="Proteomes" id="UP000036681"/>
    </source>
</evidence>
<evidence type="ECO:0000313" key="2">
    <source>
        <dbReference type="WBParaSite" id="ALUE_0001598801-mRNA-1"/>
    </source>
</evidence>